<dbReference type="OrthoDB" id="2786563at2759"/>
<dbReference type="AlphaFoldDB" id="A0A9P3G9P3"/>
<sequence>MTEAKLPEEIIHTILTLAIPCFSPESFLRYPRDDGPRWTQERPGALRVSKRWYRIVIPMVYEGVALSESKHTSALARLVKANPGVGRAIRYLRIEGGGMTRELRTLARHAPNIHTVYVSTPSRSADSLQQLEKLQNAVPDLRPTTLYIYAEASSFSYLKREQNEMVLQGIVEAWSSVTEIHFPYQQSVGDRWATVLQKLPLLREVHVPTPTEEFSPTRSSWFTRNRWWENRTQLEWVSGAPNFKRFVFHGEEAGKHVVESCLKREGLERLLQKIVFMRDKS</sequence>
<evidence type="ECO:0000313" key="2">
    <source>
        <dbReference type="Proteomes" id="UP000703269"/>
    </source>
</evidence>
<name>A0A9P3G9P3_9APHY</name>
<protein>
    <submittedName>
        <fullName evidence="1">Uncharacterized protein</fullName>
    </submittedName>
</protein>
<accession>A0A9P3G9P3</accession>
<gene>
    <name evidence="1" type="ORF">PsYK624_079730</name>
</gene>
<keyword evidence="2" id="KW-1185">Reference proteome</keyword>
<dbReference type="EMBL" id="BPQB01000023">
    <property type="protein sequence ID" value="GJE91822.1"/>
    <property type="molecule type" value="Genomic_DNA"/>
</dbReference>
<reference evidence="1 2" key="1">
    <citation type="submission" date="2021-08" db="EMBL/GenBank/DDBJ databases">
        <title>Draft Genome Sequence of Phanerochaete sordida strain YK-624.</title>
        <authorList>
            <person name="Mori T."/>
            <person name="Dohra H."/>
            <person name="Suzuki T."/>
            <person name="Kawagishi H."/>
            <person name="Hirai H."/>
        </authorList>
    </citation>
    <scope>NUCLEOTIDE SEQUENCE [LARGE SCALE GENOMIC DNA]</scope>
    <source>
        <strain evidence="1 2">YK-624</strain>
    </source>
</reference>
<evidence type="ECO:0000313" key="1">
    <source>
        <dbReference type="EMBL" id="GJE91822.1"/>
    </source>
</evidence>
<comment type="caution">
    <text evidence="1">The sequence shown here is derived from an EMBL/GenBank/DDBJ whole genome shotgun (WGS) entry which is preliminary data.</text>
</comment>
<organism evidence="1 2">
    <name type="scientific">Phanerochaete sordida</name>
    <dbReference type="NCBI Taxonomy" id="48140"/>
    <lineage>
        <taxon>Eukaryota</taxon>
        <taxon>Fungi</taxon>
        <taxon>Dikarya</taxon>
        <taxon>Basidiomycota</taxon>
        <taxon>Agaricomycotina</taxon>
        <taxon>Agaricomycetes</taxon>
        <taxon>Polyporales</taxon>
        <taxon>Phanerochaetaceae</taxon>
        <taxon>Phanerochaete</taxon>
    </lineage>
</organism>
<dbReference type="Proteomes" id="UP000703269">
    <property type="component" value="Unassembled WGS sequence"/>
</dbReference>
<proteinExistence type="predicted"/>